<evidence type="ECO:0000313" key="1">
    <source>
        <dbReference type="EMBL" id="KAF3038646.1"/>
    </source>
</evidence>
<dbReference type="OrthoDB" id="5272396at2759"/>
<protein>
    <submittedName>
        <fullName evidence="1">Uncharacterized protein</fullName>
    </submittedName>
</protein>
<comment type="caution">
    <text evidence="1">The sequence shown here is derived from an EMBL/GenBank/DDBJ whole genome shotgun (WGS) entry which is preliminary data.</text>
</comment>
<name>A0A9P5C0I6_9PLEO</name>
<gene>
    <name evidence="1" type="ORF">E8E12_005295</name>
</gene>
<organism evidence="1 2">
    <name type="scientific">Didymella heteroderae</name>
    <dbReference type="NCBI Taxonomy" id="1769908"/>
    <lineage>
        <taxon>Eukaryota</taxon>
        <taxon>Fungi</taxon>
        <taxon>Dikarya</taxon>
        <taxon>Ascomycota</taxon>
        <taxon>Pezizomycotina</taxon>
        <taxon>Dothideomycetes</taxon>
        <taxon>Pleosporomycetidae</taxon>
        <taxon>Pleosporales</taxon>
        <taxon>Pleosporineae</taxon>
        <taxon>Didymellaceae</taxon>
        <taxon>Didymella</taxon>
    </lineage>
</organism>
<proteinExistence type="predicted"/>
<keyword evidence="2" id="KW-1185">Reference proteome</keyword>
<dbReference type="AlphaFoldDB" id="A0A9P5C0I6"/>
<accession>A0A9P5C0I6</accession>
<evidence type="ECO:0000313" key="2">
    <source>
        <dbReference type="Proteomes" id="UP000758155"/>
    </source>
</evidence>
<dbReference type="Proteomes" id="UP000758155">
    <property type="component" value="Unassembled WGS sequence"/>
</dbReference>
<dbReference type="PANTHER" id="PTHR42085">
    <property type="entry name" value="F-BOX DOMAIN-CONTAINING PROTEIN"/>
    <property type="match status" value="1"/>
</dbReference>
<dbReference type="EMBL" id="SWKV01000035">
    <property type="protein sequence ID" value="KAF3038646.1"/>
    <property type="molecule type" value="Genomic_DNA"/>
</dbReference>
<reference evidence="1" key="1">
    <citation type="submission" date="2019-04" db="EMBL/GenBank/DDBJ databases">
        <title>Sequencing of skin fungus with MAO and IRED activity.</title>
        <authorList>
            <person name="Marsaioli A.J."/>
            <person name="Bonatto J.M.C."/>
            <person name="Reis Junior O."/>
        </authorList>
    </citation>
    <scope>NUCLEOTIDE SEQUENCE</scope>
    <source>
        <strain evidence="1">28M1</strain>
    </source>
</reference>
<dbReference type="PANTHER" id="PTHR42085:SF1">
    <property type="entry name" value="F-BOX DOMAIN-CONTAINING PROTEIN"/>
    <property type="match status" value="1"/>
</dbReference>
<dbReference type="InterPro" id="IPR038883">
    <property type="entry name" value="AN11006-like"/>
</dbReference>
<sequence length="302" mass="34511">MTEKTTNLMASAKLQCSIGKTKKASTRNPKAQTQAENKAYLVHSRDTLKPYERYRKLYGERKYQRPQKALSSSFLELPTELRLRIYICALVLPETGIGKQDFWQRRLDKKFYRRIFNRENVNLGFLRVCKQVNAEAAQVFYGQNEFRFSGTNGCIVAAAFVYTIKARNTHWLAHLTIAMPLLTEDRSIYANEGTASLPSKPYFKLAYRPDTNTVIWSGLPDLITAHPGMAVEVVSLWKEDDTENQDADEDGWSYQVKHGKVLTRLEPLVPVVHMGTEYESRGRWSVENARVVDLPLVAAGEK</sequence>